<dbReference type="Proteomes" id="UP000283523">
    <property type="component" value="Unassembled WGS sequence"/>
</dbReference>
<feature type="signal peptide" evidence="1">
    <location>
        <begin position="1"/>
        <end position="19"/>
    </location>
</feature>
<evidence type="ECO:0000256" key="1">
    <source>
        <dbReference type="SAM" id="SignalP"/>
    </source>
</evidence>
<dbReference type="OrthoDB" id="1179481at2"/>
<reference evidence="2 3" key="1">
    <citation type="submission" date="2018-08" db="EMBL/GenBank/DDBJ databases">
        <title>Fibrisoma montanum sp. nov., isolated from Danxia mountain soil.</title>
        <authorList>
            <person name="Huang Y."/>
        </authorList>
    </citation>
    <scope>NUCLEOTIDE SEQUENCE [LARGE SCALE GENOMIC DNA]</scope>
    <source>
        <strain evidence="2 3">HYT19</strain>
    </source>
</reference>
<dbReference type="EMBL" id="QXED01000010">
    <property type="protein sequence ID" value="RIV18717.1"/>
    <property type="molecule type" value="Genomic_DNA"/>
</dbReference>
<sequence>MQRLFYTFLIALLVTAAGAQSTGTVPVTVRKTSATKTPATYSGRQIMVGTGGGFTGESTTYYLLDNGRLFGKRGQDSGFRFIGQQTAANTKRVFTALENACKIKSTRFDNPGNTYTFVGWKKGRQTYKVTWGAPDTAVPGAYPRFYTSFMAMIPASSRL</sequence>
<keyword evidence="1" id="KW-0732">Signal</keyword>
<organism evidence="2 3">
    <name type="scientific">Fibrisoma montanum</name>
    <dbReference type="NCBI Taxonomy" id="2305895"/>
    <lineage>
        <taxon>Bacteria</taxon>
        <taxon>Pseudomonadati</taxon>
        <taxon>Bacteroidota</taxon>
        <taxon>Cytophagia</taxon>
        <taxon>Cytophagales</taxon>
        <taxon>Spirosomataceae</taxon>
        <taxon>Fibrisoma</taxon>
    </lineage>
</organism>
<evidence type="ECO:0000313" key="2">
    <source>
        <dbReference type="EMBL" id="RIV18717.1"/>
    </source>
</evidence>
<protein>
    <submittedName>
        <fullName evidence="2">FAD-binding oxidoreductase</fullName>
    </submittedName>
</protein>
<comment type="caution">
    <text evidence="2">The sequence shown here is derived from an EMBL/GenBank/DDBJ whole genome shotgun (WGS) entry which is preliminary data.</text>
</comment>
<name>A0A418LZB6_9BACT</name>
<evidence type="ECO:0000313" key="3">
    <source>
        <dbReference type="Proteomes" id="UP000283523"/>
    </source>
</evidence>
<gene>
    <name evidence="2" type="ORF">DYU11_27500</name>
</gene>
<keyword evidence="3" id="KW-1185">Reference proteome</keyword>
<proteinExistence type="predicted"/>
<accession>A0A418LZB6</accession>
<feature type="chain" id="PRO_5019073463" evidence="1">
    <location>
        <begin position="20"/>
        <end position="159"/>
    </location>
</feature>
<dbReference type="RefSeq" id="WP_119670955.1">
    <property type="nucleotide sequence ID" value="NZ_QXED01000010.1"/>
</dbReference>
<dbReference type="AlphaFoldDB" id="A0A418LZB6"/>